<dbReference type="InterPro" id="IPR010992">
    <property type="entry name" value="IHF-like_DNA-bd_dom_sf"/>
</dbReference>
<dbReference type="EMBL" id="JACHJI010000005">
    <property type="protein sequence ID" value="MBB4899188.1"/>
    <property type="molecule type" value="Genomic_DNA"/>
</dbReference>
<gene>
    <name evidence="2" type="ORF">FHS37_003248</name>
</gene>
<dbReference type="Proteomes" id="UP000579523">
    <property type="component" value="Unassembled WGS sequence"/>
</dbReference>
<dbReference type="SUPFAM" id="SSF47729">
    <property type="entry name" value="IHF-like DNA-binding proteins"/>
    <property type="match status" value="1"/>
</dbReference>
<name>A0A7W7M0P2_9ACTN</name>
<keyword evidence="3" id="KW-1185">Reference proteome</keyword>
<proteinExistence type="predicted"/>
<keyword evidence="2" id="KW-0238">DNA-binding</keyword>
<organism evidence="2 3">
    <name type="scientific">Streptomyces griseomycini</name>
    <dbReference type="NCBI Taxonomy" id="66895"/>
    <lineage>
        <taxon>Bacteria</taxon>
        <taxon>Bacillati</taxon>
        <taxon>Actinomycetota</taxon>
        <taxon>Actinomycetes</taxon>
        <taxon>Kitasatosporales</taxon>
        <taxon>Streptomycetaceae</taxon>
        <taxon>Streptomyces</taxon>
    </lineage>
</organism>
<comment type="caution">
    <text evidence="2">The sequence shown here is derived from an EMBL/GenBank/DDBJ whole genome shotgun (WGS) entry which is preliminary data.</text>
</comment>
<dbReference type="Gene3D" id="4.10.520.10">
    <property type="entry name" value="IHF-like DNA-binding proteins"/>
    <property type="match status" value="1"/>
</dbReference>
<protein>
    <submittedName>
        <fullName evidence="2">DNA-binding protein HU-beta</fullName>
    </submittedName>
</protein>
<reference evidence="2 3" key="1">
    <citation type="submission" date="2020-08" db="EMBL/GenBank/DDBJ databases">
        <title>Genomic Encyclopedia of Type Strains, Phase III (KMG-III): the genomes of soil and plant-associated and newly described type strains.</title>
        <authorList>
            <person name="Whitman W."/>
        </authorList>
    </citation>
    <scope>NUCLEOTIDE SEQUENCE [LARGE SCALE GENOMIC DNA]</scope>
    <source>
        <strain evidence="2 3">CECT 3273</strain>
    </source>
</reference>
<accession>A0A7W7M0P2</accession>
<dbReference type="AlphaFoldDB" id="A0A7W7M0P2"/>
<dbReference type="GO" id="GO:0003677">
    <property type="term" value="F:DNA binding"/>
    <property type="evidence" value="ECO:0007669"/>
    <property type="project" value="UniProtKB-KW"/>
</dbReference>
<evidence type="ECO:0000313" key="2">
    <source>
        <dbReference type="EMBL" id="MBB4899188.1"/>
    </source>
</evidence>
<feature type="region of interest" description="Disordered" evidence="1">
    <location>
        <begin position="1"/>
        <end position="22"/>
    </location>
</feature>
<sequence>MDKNALIEATATKTAHTGAQLPPDEVERVLDALFGTVEYAGAIAEGLRQGETVTVLGFGDFHLEDDRPALRPGQALYEYVNGTTR</sequence>
<evidence type="ECO:0000313" key="3">
    <source>
        <dbReference type="Proteomes" id="UP000579523"/>
    </source>
</evidence>
<dbReference type="RefSeq" id="WP_184821675.1">
    <property type="nucleotide sequence ID" value="NZ_BMTI01000006.1"/>
</dbReference>
<evidence type="ECO:0000256" key="1">
    <source>
        <dbReference type="SAM" id="MobiDB-lite"/>
    </source>
</evidence>